<organism evidence="2 3">
    <name type="scientific">Lottia gigantea</name>
    <name type="common">Giant owl limpet</name>
    <dbReference type="NCBI Taxonomy" id="225164"/>
    <lineage>
        <taxon>Eukaryota</taxon>
        <taxon>Metazoa</taxon>
        <taxon>Spiralia</taxon>
        <taxon>Lophotrochozoa</taxon>
        <taxon>Mollusca</taxon>
        <taxon>Gastropoda</taxon>
        <taxon>Patellogastropoda</taxon>
        <taxon>Lottioidea</taxon>
        <taxon>Lottiidae</taxon>
        <taxon>Lottia</taxon>
    </lineage>
</organism>
<dbReference type="EMBL" id="KB202990">
    <property type="protein sequence ID" value="ESO86821.1"/>
    <property type="molecule type" value="Genomic_DNA"/>
</dbReference>
<protein>
    <submittedName>
        <fullName evidence="2">Uncharacterized protein</fullName>
    </submittedName>
</protein>
<feature type="compositionally biased region" description="Polar residues" evidence="1">
    <location>
        <begin position="11"/>
        <end position="27"/>
    </location>
</feature>
<evidence type="ECO:0000313" key="2">
    <source>
        <dbReference type="EMBL" id="ESO86821.1"/>
    </source>
</evidence>
<dbReference type="GeneID" id="20249784"/>
<gene>
    <name evidence="2" type="ORF">LOTGIDRAFT_235222</name>
</gene>
<dbReference type="AlphaFoldDB" id="V4A0M6"/>
<feature type="compositionally biased region" description="Polar residues" evidence="1">
    <location>
        <begin position="272"/>
        <end position="281"/>
    </location>
</feature>
<feature type="region of interest" description="Disordered" evidence="1">
    <location>
        <begin position="237"/>
        <end position="292"/>
    </location>
</feature>
<keyword evidence="3" id="KW-1185">Reference proteome</keyword>
<feature type="compositionally biased region" description="Basic residues" evidence="1">
    <location>
        <begin position="1"/>
        <end position="10"/>
    </location>
</feature>
<feature type="region of interest" description="Disordered" evidence="1">
    <location>
        <begin position="1"/>
        <end position="37"/>
    </location>
</feature>
<name>V4A0M6_LOTGI</name>
<reference evidence="2 3" key="1">
    <citation type="journal article" date="2013" name="Nature">
        <title>Insights into bilaterian evolution from three spiralian genomes.</title>
        <authorList>
            <person name="Simakov O."/>
            <person name="Marletaz F."/>
            <person name="Cho S.J."/>
            <person name="Edsinger-Gonzales E."/>
            <person name="Havlak P."/>
            <person name="Hellsten U."/>
            <person name="Kuo D.H."/>
            <person name="Larsson T."/>
            <person name="Lv J."/>
            <person name="Arendt D."/>
            <person name="Savage R."/>
            <person name="Osoegawa K."/>
            <person name="de Jong P."/>
            <person name="Grimwood J."/>
            <person name="Chapman J.A."/>
            <person name="Shapiro H."/>
            <person name="Aerts A."/>
            <person name="Otillar R.P."/>
            <person name="Terry A.Y."/>
            <person name="Boore J.L."/>
            <person name="Grigoriev I.V."/>
            <person name="Lindberg D.R."/>
            <person name="Seaver E.C."/>
            <person name="Weisblat D.A."/>
            <person name="Putnam N.H."/>
            <person name="Rokhsar D.S."/>
        </authorList>
    </citation>
    <scope>NUCLEOTIDE SEQUENCE [LARGE SCALE GENOMIC DNA]</scope>
</reference>
<feature type="compositionally biased region" description="Basic and acidic residues" evidence="1">
    <location>
        <begin position="257"/>
        <end position="271"/>
    </location>
</feature>
<dbReference type="HOGENOM" id="CLU_691316_0_0_1"/>
<dbReference type="CTD" id="20249784"/>
<dbReference type="Proteomes" id="UP000030746">
    <property type="component" value="Unassembled WGS sequence"/>
</dbReference>
<evidence type="ECO:0000256" key="1">
    <source>
        <dbReference type="SAM" id="MobiDB-lite"/>
    </source>
</evidence>
<proteinExistence type="predicted"/>
<dbReference type="RefSeq" id="XP_009062516.1">
    <property type="nucleotide sequence ID" value="XM_009064268.1"/>
</dbReference>
<dbReference type="KEGG" id="lgi:LOTGIDRAFT_235222"/>
<sequence length="399" mass="45590">METNSRRKRFSTNNSLSSNIDSQTKMVGNTDKENSAPIVPPLDFNQPKTSAHMPFVYFVVAENKPPVQVSMLEGTGQSCEHAIKARKHFLNEKKRRLKYLEETKKRIQEQNLMVGLCLGPVKDEEGTSIGLSSTSGTKDLYPMYKLSEQPYKFKPEVRKQTRFSGIKDHEGFQDPDVVTPVESVKKANSIINLELSLKEGKNKPIRIPSATDFPSERDQPKRVQFSECSFYHDNEFPRRGSSKASRLSKRSRSVNSLHDDSFGIRSPEKQSEVSGSCQTTSRSHHGNRHELPLPKIDLMNDMYDDVIIKAIDSYMTSRNVSAKRRPEMERRLISRLAMSRRYQMEVDAKIREHSATTRSRMSFVDQEIADEQEIVPYRHVPLKPTAFHMVAPGTQIGLR</sequence>
<evidence type="ECO:0000313" key="3">
    <source>
        <dbReference type="Proteomes" id="UP000030746"/>
    </source>
</evidence>
<accession>V4A0M6</accession>